<feature type="signal peptide" evidence="1">
    <location>
        <begin position="1"/>
        <end position="21"/>
    </location>
</feature>
<dbReference type="InterPro" id="IPR058094">
    <property type="entry name" value="Ig-like_OmpL47-like"/>
</dbReference>
<proteinExistence type="predicted"/>
<dbReference type="NCBIfam" id="NF047446">
    <property type="entry name" value="barrel_OmpL47"/>
    <property type="match status" value="4"/>
</dbReference>
<evidence type="ECO:0000313" key="3">
    <source>
        <dbReference type="Proteomes" id="UP000199513"/>
    </source>
</evidence>
<sequence length="587" mass="66796">MRKLIFSCIFLSILSLSDSFAQQPRVHTKTKYIDEQGRYFQHVSLPVYLFLSTTSEGEERVRLQTTTKNPQQNAFYLDGHGKHFIRHPITKGKQAGDEIRFVIYADGIAPISSIKFQNALSYYHPEKKVQFFGKGLTASLTATDEMSGVQQIYSSLDKSDYQEYKGTVSFEKEKEYLYQFYTVDRVGNAEKPQVRRFMVDLTPPISEPSLRIDLLGDVISPRTQIALSATDAGAGVKKIEYKIDDEPTYRTYTNPFDLRTLSDNEHVITYRAVDNVGNVEQEKILPIYLDKNPPIVNSEILGDRFVVGGRTYFSGRTKLKLQALDNKSGVQDIYYSIDGGEYKKYEDAFYLPTKAGNHFVNYYAIDKVGNRGSGRFERDVTAMYMDLTGPKLSFSFSGKTFTMQDTVYISDRTQINLFASDAESGVQQISYNLQGQDDSNEIDYLGSPFTVSKEGLHEIMFFGYDNVNNRNRQKFHFIVDKIGPQIFAHFSVKPIEQRVLSAVSPNAPVSNSGIINVYPRHVTVFLAATDDKVGYDRIYYKLNNNIEQLYTMPITNFPAGKLNILTIRAIDKLGNESVEEMQFQTDK</sequence>
<dbReference type="RefSeq" id="WP_091548657.1">
    <property type="nucleotide sequence ID" value="NZ_FONY01000034.1"/>
</dbReference>
<protein>
    <recommendedName>
        <fullName evidence="4">Ig-like domain (Group 3)</fullName>
    </recommendedName>
</protein>
<keyword evidence="3" id="KW-1185">Reference proteome</keyword>
<evidence type="ECO:0000313" key="2">
    <source>
        <dbReference type="EMBL" id="SFF43895.1"/>
    </source>
</evidence>
<reference evidence="2 3" key="1">
    <citation type="submission" date="2016-10" db="EMBL/GenBank/DDBJ databases">
        <authorList>
            <person name="de Groot N.N."/>
        </authorList>
    </citation>
    <scope>NUCLEOTIDE SEQUENCE [LARGE SCALE GENOMIC DNA]</scope>
    <source>
        <strain>GEY</strain>
        <strain evidence="3">DSM 9560</strain>
    </source>
</reference>
<name>A0A1I2INL4_9BACT</name>
<dbReference type="Proteomes" id="UP000199513">
    <property type="component" value="Unassembled WGS sequence"/>
</dbReference>
<organism evidence="2 3">
    <name type="scientific">Thermoflexibacter ruber</name>
    <dbReference type="NCBI Taxonomy" id="1003"/>
    <lineage>
        <taxon>Bacteria</taxon>
        <taxon>Pseudomonadati</taxon>
        <taxon>Bacteroidota</taxon>
        <taxon>Cytophagia</taxon>
        <taxon>Cytophagales</taxon>
        <taxon>Thermoflexibacteraceae</taxon>
        <taxon>Thermoflexibacter</taxon>
    </lineage>
</organism>
<gene>
    <name evidence="2" type="ORF">SAMN04488541_103438</name>
</gene>
<evidence type="ECO:0000256" key="1">
    <source>
        <dbReference type="SAM" id="SignalP"/>
    </source>
</evidence>
<dbReference type="InterPro" id="IPR013783">
    <property type="entry name" value="Ig-like_fold"/>
</dbReference>
<evidence type="ECO:0008006" key="4">
    <source>
        <dbReference type="Google" id="ProtNLM"/>
    </source>
</evidence>
<dbReference type="AlphaFoldDB" id="A0A1I2INL4"/>
<feature type="chain" id="PRO_5011664223" description="Ig-like domain (Group 3)" evidence="1">
    <location>
        <begin position="22"/>
        <end position="587"/>
    </location>
</feature>
<keyword evidence="1" id="KW-0732">Signal</keyword>
<accession>A0A1I2INL4</accession>
<dbReference type="Gene3D" id="3.30.1920.20">
    <property type="match status" value="3"/>
</dbReference>
<dbReference type="Gene3D" id="2.60.40.10">
    <property type="entry name" value="Immunoglobulins"/>
    <property type="match status" value="1"/>
</dbReference>
<dbReference type="OrthoDB" id="1111884at2"/>
<dbReference type="STRING" id="1003.SAMN04488541_103438"/>
<dbReference type="EMBL" id="FONY01000034">
    <property type="protein sequence ID" value="SFF43895.1"/>
    <property type="molecule type" value="Genomic_DNA"/>
</dbReference>